<evidence type="ECO:0000256" key="1">
    <source>
        <dbReference type="SAM" id="Phobius"/>
    </source>
</evidence>
<dbReference type="AlphaFoldDB" id="S5AC27"/>
<organism evidence="2 3">
    <name type="scientific">Alteromonas mediterranea 615</name>
    <dbReference type="NCBI Taxonomy" id="1300253"/>
    <lineage>
        <taxon>Bacteria</taxon>
        <taxon>Pseudomonadati</taxon>
        <taxon>Pseudomonadota</taxon>
        <taxon>Gammaproteobacteria</taxon>
        <taxon>Alteromonadales</taxon>
        <taxon>Alteromonadaceae</taxon>
        <taxon>Alteromonas/Salinimonas group</taxon>
        <taxon>Alteromonas</taxon>
    </lineage>
</organism>
<dbReference type="BioCyc" id="AMAC1300253:G12YX-1348-MONOMER"/>
<dbReference type="Proteomes" id="UP000014909">
    <property type="component" value="Chromosome"/>
</dbReference>
<keyword evidence="1" id="KW-0472">Membrane</keyword>
<dbReference type="KEGG" id="amh:I633_08400"/>
<sequence>MIKNFAFSQSTSLQIKYIRILCIYFMIIVQIPPWMKEAYIRDFFEPIKILFYDIFVRSSVTALSYVSSFLIYFGLINKSRRTISFTRFKSIVLPLVFWNLLMIIFSAGMFYIKGSSYPGMESIAAFDLLDFFFNGLLALNSKPATGSLAFLRDFFVCSLLSSCLVFAIRKIGFYAILIVLAIHTFYSFEPIVMRSTILVAFTIGIYVAHKVGELKISSYFREIYILAPSVVLSVEFSILSEKFFLYDTFKRAGLSLLFINISYVLALKTKSFIWRERITNIANITSLIYLSHSLAFLFFWGVWNILIADKITPEYLVFFLLLPPFCFYFIYRLAPFSSYLSFPLQFLITGKKQ</sequence>
<evidence type="ECO:0000313" key="2">
    <source>
        <dbReference type="EMBL" id="AGP77742.1"/>
    </source>
</evidence>
<proteinExistence type="predicted"/>
<reference evidence="2 3" key="1">
    <citation type="journal article" date="2013" name="Genome Biol. Evol.">
        <title>Genomic Diversity of "Deep Ecotype" Alteromonas macleodii Isolates: Evidence for Pan-Mediterranean Clonal Frames.</title>
        <authorList>
            <person name="Lopez-Perez M."/>
            <person name="Gonzaga A."/>
            <person name="Rodriguez-Valera F."/>
        </authorList>
    </citation>
    <scope>NUCLEOTIDE SEQUENCE [LARGE SCALE GENOMIC DNA]</scope>
    <source>
        <strain evidence="3">'English Channel 615'</strain>
    </source>
</reference>
<evidence type="ECO:0008006" key="4">
    <source>
        <dbReference type="Google" id="ProtNLM"/>
    </source>
</evidence>
<feature type="transmembrane region" description="Helical" evidence="1">
    <location>
        <begin position="281"/>
        <end position="303"/>
    </location>
</feature>
<keyword evidence="1" id="KW-1133">Transmembrane helix</keyword>
<feature type="transmembrane region" description="Helical" evidence="1">
    <location>
        <begin position="163"/>
        <end position="185"/>
    </location>
</feature>
<accession>S5AC27</accession>
<gene>
    <name evidence="2" type="ORF">I633_08400</name>
</gene>
<evidence type="ECO:0000313" key="3">
    <source>
        <dbReference type="Proteomes" id="UP000014909"/>
    </source>
</evidence>
<keyword evidence="1" id="KW-0812">Transmembrane</keyword>
<feature type="transmembrane region" description="Helical" evidence="1">
    <location>
        <begin position="191"/>
        <end position="211"/>
    </location>
</feature>
<feature type="transmembrane region" description="Helical" evidence="1">
    <location>
        <begin position="223"/>
        <end position="240"/>
    </location>
</feature>
<name>S5AC27_9ALTE</name>
<protein>
    <recommendedName>
        <fullName evidence="4">Acyltransferase 3 domain-containing protein</fullName>
    </recommendedName>
</protein>
<dbReference type="PATRIC" id="fig|1300253.3.peg.1747"/>
<dbReference type="HOGENOM" id="CLU_054154_1_0_6"/>
<feature type="transmembrane region" description="Helical" evidence="1">
    <location>
        <begin position="88"/>
        <end position="111"/>
    </location>
</feature>
<feature type="transmembrane region" description="Helical" evidence="1">
    <location>
        <begin position="17"/>
        <end position="35"/>
    </location>
</feature>
<feature type="transmembrane region" description="Helical" evidence="1">
    <location>
        <begin position="315"/>
        <end position="334"/>
    </location>
</feature>
<dbReference type="EMBL" id="CP004846">
    <property type="protein sequence ID" value="AGP77742.1"/>
    <property type="molecule type" value="Genomic_DNA"/>
</dbReference>
<feature type="transmembrane region" description="Helical" evidence="1">
    <location>
        <begin position="252"/>
        <end position="269"/>
    </location>
</feature>
<feature type="transmembrane region" description="Helical" evidence="1">
    <location>
        <begin position="55"/>
        <end position="76"/>
    </location>
</feature>